<dbReference type="InterPro" id="IPR023213">
    <property type="entry name" value="CAT-like_dom_sf"/>
</dbReference>
<keyword evidence="1" id="KW-0808">Transferase</keyword>
<gene>
    <name evidence="2" type="ORF">LVJ94_49925</name>
</gene>
<dbReference type="PANTHER" id="PTHR31642">
    <property type="entry name" value="TRICHOTHECENE 3-O-ACETYLTRANSFERASE"/>
    <property type="match status" value="1"/>
</dbReference>
<dbReference type="Pfam" id="PF02458">
    <property type="entry name" value="Transferase"/>
    <property type="match status" value="1"/>
</dbReference>
<dbReference type="RefSeq" id="WP_394834644.1">
    <property type="nucleotide sequence ID" value="NZ_CP089929.1"/>
</dbReference>
<accession>A0ABZ2L232</accession>
<dbReference type="Gene3D" id="3.30.559.10">
    <property type="entry name" value="Chloramphenicol acetyltransferase-like domain"/>
    <property type="match status" value="2"/>
</dbReference>
<name>A0ABZ2L232_9BACT</name>
<dbReference type="InterPro" id="IPR050317">
    <property type="entry name" value="Plant_Fungal_Acyltransferase"/>
</dbReference>
<protein>
    <submittedName>
        <fullName evidence="2">Uncharacterized protein</fullName>
    </submittedName>
</protein>
<dbReference type="SUPFAM" id="SSF52777">
    <property type="entry name" value="CoA-dependent acyltransferases"/>
    <property type="match status" value="1"/>
</dbReference>
<evidence type="ECO:0000313" key="2">
    <source>
        <dbReference type="EMBL" id="WXB05001.1"/>
    </source>
</evidence>
<dbReference type="Proteomes" id="UP001374803">
    <property type="component" value="Chromosome"/>
</dbReference>
<dbReference type="EMBL" id="CP089983">
    <property type="protein sequence ID" value="WXB05001.1"/>
    <property type="molecule type" value="Genomic_DNA"/>
</dbReference>
<reference evidence="2" key="1">
    <citation type="submission" date="2021-12" db="EMBL/GenBank/DDBJ databases">
        <title>Discovery of the Pendulisporaceae a myxobacterial family with distinct sporulation behavior and unique specialized metabolism.</title>
        <authorList>
            <person name="Garcia R."/>
            <person name="Popoff A."/>
            <person name="Bader C.D."/>
            <person name="Loehr J."/>
            <person name="Walesch S."/>
            <person name="Walt C."/>
            <person name="Boldt J."/>
            <person name="Bunk B."/>
            <person name="Haeckl F.J.F.P.J."/>
            <person name="Gunesch A.P."/>
            <person name="Birkelbach J."/>
            <person name="Nuebel U."/>
            <person name="Pietschmann T."/>
            <person name="Bach T."/>
            <person name="Mueller R."/>
        </authorList>
    </citation>
    <scope>NUCLEOTIDE SEQUENCE</scope>
    <source>
        <strain evidence="2">MSr11367</strain>
    </source>
</reference>
<evidence type="ECO:0000313" key="3">
    <source>
        <dbReference type="Proteomes" id="UP001374803"/>
    </source>
</evidence>
<proteinExistence type="predicted"/>
<dbReference type="PANTHER" id="PTHR31642:SF310">
    <property type="entry name" value="FATTY ALCOHOL:CAFFEOYL-COA ACYLTRANSFERASE"/>
    <property type="match status" value="1"/>
</dbReference>
<evidence type="ECO:0000256" key="1">
    <source>
        <dbReference type="ARBA" id="ARBA00022679"/>
    </source>
</evidence>
<sequence>MNDLISPEWRLVRARSSRTTLVRCTPHDRFFRRLTVPVAFFYSRPLDASALIDGLSRALARLPIFAGRLRAIPGGLAIVCDDAGVVFSTADVRLTRAAAVEAAMKTEAPWLFEPLDAEGACAGREPLLTVRLCRFTDGGAALGCSWHHAVGDMHTFMTLMRCWSAAVAGLPMPEPLIVENRTGYLFEHLPEEGAVRPSFRMLEADEISALTHQAAQPSRGDTMVHIHFSNSEIQRMREAFGAATGERISANDALCAHLTSVVRHWDEEPRERRLSITVNLRSRFGLDPALVGNVLTWMHLASPAGEEPPQLAARIRNGLARFAERHMDYRTSSRFLGDLSDARLAQCTFRARGHLESTLLVTNWSNFGMYDVAFGDQKPVFFAAAATGKPKPWNIVLVEGFGNTGLLCSGSLPVSWAHRLASRQGQASLHAFRDSRETPDPWRSEVSGLL</sequence>
<organism evidence="2 3">
    <name type="scientific">Pendulispora rubella</name>
    <dbReference type="NCBI Taxonomy" id="2741070"/>
    <lineage>
        <taxon>Bacteria</taxon>
        <taxon>Pseudomonadati</taxon>
        <taxon>Myxococcota</taxon>
        <taxon>Myxococcia</taxon>
        <taxon>Myxococcales</taxon>
        <taxon>Sorangiineae</taxon>
        <taxon>Pendulisporaceae</taxon>
        <taxon>Pendulispora</taxon>
    </lineage>
</organism>
<keyword evidence="3" id="KW-1185">Reference proteome</keyword>